<dbReference type="Pfam" id="PF13947">
    <property type="entry name" value="GUB_WAK_bind"/>
    <property type="match status" value="1"/>
</dbReference>
<organism evidence="11 12">
    <name type="scientific">Populus tomentosa</name>
    <name type="common">Chinese white poplar</name>
    <dbReference type="NCBI Taxonomy" id="118781"/>
    <lineage>
        <taxon>Eukaryota</taxon>
        <taxon>Viridiplantae</taxon>
        <taxon>Streptophyta</taxon>
        <taxon>Embryophyta</taxon>
        <taxon>Tracheophyta</taxon>
        <taxon>Spermatophyta</taxon>
        <taxon>Magnoliopsida</taxon>
        <taxon>eudicotyledons</taxon>
        <taxon>Gunneridae</taxon>
        <taxon>Pentapetalae</taxon>
        <taxon>rosids</taxon>
        <taxon>fabids</taxon>
        <taxon>Malpighiales</taxon>
        <taxon>Salicaceae</taxon>
        <taxon>Saliceae</taxon>
        <taxon>Populus</taxon>
    </lineage>
</organism>
<dbReference type="InterPro" id="IPR000152">
    <property type="entry name" value="EGF-type_Asp/Asn_hydroxyl_site"/>
</dbReference>
<gene>
    <name evidence="11" type="ORF">POTOM_009789</name>
</gene>
<dbReference type="GO" id="GO:0016020">
    <property type="term" value="C:membrane"/>
    <property type="evidence" value="ECO:0007669"/>
    <property type="project" value="UniProtKB-SubCell"/>
</dbReference>
<dbReference type="OrthoDB" id="844054at2759"/>
<dbReference type="PROSITE" id="PS50026">
    <property type="entry name" value="EGF_3"/>
    <property type="match status" value="2"/>
</dbReference>
<keyword evidence="4" id="KW-0677">Repeat</keyword>
<dbReference type="Proteomes" id="UP000886885">
    <property type="component" value="Chromosome 2D"/>
</dbReference>
<evidence type="ECO:0000256" key="2">
    <source>
        <dbReference type="ARBA" id="ARBA00022536"/>
    </source>
</evidence>
<dbReference type="CDD" id="cd00054">
    <property type="entry name" value="EGF_CA"/>
    <property type="match status" value="1"/>
</dbReference>
<feature type="transmembrane region" description="Helical" evidence="8">
    <location>
        <begin position="343"/>
        <end position="367"/>
    </location>
</feature>
<evidence type="ECO:0000256" key="3">
    <source>
        <dbReference type="ARBA" id="ARBA00022729"/>
    </source>
</evidence>
<evidence type="ECO:0000313" key="11">
    <source>
        <dbReference type="EMBL" id="KAG6784104.1"/>
    </source>
</evidence>
<reference evidence="11" key="1">
    <citation type="journal article" date="2020" name="bioRxiv">
        <title>Hybrid origin of Populus tomentosa Carr. identified through genome sequencing and phylogenomic analysis.</title>
        <authorList>
            <person name="An X."/>
            <person name="Gao K."/>
            <person name="Chen Z."/>
            <person name="Li J."/>
            <person name="Yang X."/>
            <person name="Yang X."/>
            <person name="Zhou J."/>
            <person name="Guo T."/>
            <person name="Zhao T."/>
            <person name="Huang S."/>
            <person name="Miao D."/>
            <person name="Khan W.U."/>
            <person name="Rao P."/>
            <person name="Ye M."/>
            <person name="Lei B."/>
            <person name="Liao W."/>
            <person name="Wang J."/>
            <person name="Ji L."/>
            <person name="Li Y."/>
            <person name="Guo B."/>
            <person name="Mustafa N.S."/>
            <person name="Li S."/>
            <person name="Yun Q."/>
            <person name="Keller S.R."/>
            <person name="Mao J."/>
            <person name="Zhang R."/>
            <person name="Strauss S.H."/>
        </authorList>
    </citation>
    <scope>NUCLEOTIDE SEQUENCE</scope>
    <source>
        <strain evidence="11">GM15</strain>
        <tissue evidence="11">Leaf</tissue>
    </source>
</reference>
<evidence type="ECO:0000256" key="1">
    <source>
        <dbReference type="ARBA" id="ARBA00004167"/>
    </source>
</evidence>
<keyword evidence="5 6" id="KW-1015">Disulfide bond</keyword>
<feature type="disulfide bond" evidence="6">
    <location>
        <begin position="259"/>
        <end position="276"/>
    </location>
</feature>
<keyword evidence="8" id="KW-0472">Membrane</keyword>
<keyword evidence="7" id="KW-0067">ATP-binding</keyword>
<dbReference type="InterPro" id="IPR049883">
    <property type="entry name" value="NOTCH1_EGF-like"/>
</dbReference>
<dbReference type="SMART" id="SM00179">
    <property type="entry name" value="EGF_CA"/>
    <property type="match status" value="1"/>
</dbReference>
<sequence length="708" mass="78509">MGIRGMALQFTIIGVVLLAAVTAATGFPIAKPGCHDRCGNVSIPYPFGTRKDCYHDPQFLITCNHSFNPPKAFLNTSTINVTEITLEGKLHIEQYIAKDCYNASGRALNNIPSLTLANFIISDADNMFVSIGCDTVASLIGNLKAAGSTENEYEVGCTSLCNSLKYVPNDTCSGIGCCQTSLAKGVNQFYLTVSSQKNHSGILNFSSCSYAFVIEKKKFNFSISYLWDLKNVDKLPMVLDWSIGKNSCAEVKKSTKNACQGNSTCYDPDSGYGYLCRCLDGYRGNPYLPNGCLDIDECTDATVNNNCTHICTNLQGNYTCSCPKGYHGDGRKNGEGCIRHRSLVIQVAVGIGVGLTSLLMGITWLYWGYNKWKLIKLKEKFFRQNGGLMLEQQLSRREGSVTETAKIFSAEELEKATDKYHESRILGRGGFGTVYKGTLTDGRTVAIKKSKTIDQSQIEQFINEAISFHKPEGERNLSSYFLCALKEDRLVHILQDSMVNQDNIRQLKGVANIAKKCLRVKGEERPNMKNVAMELEGLRTSAKHPWTNDESDVEETEDLLGESVETVRSEEMAGDLLLKAKKLLDKHSGTFPSDEGRLLSAFTIVSDDLETELVPLEGDEEGPGSFLGIICSQLDLDNLDASDERTMKARRVKSKHFCLQETNMLNTIVRRCLESSPLTFQSSSFREFVPADMLSNVRRMPTCLFEER</sequence>
<comment type="caution">
    <text evidence="11">The sequence shown here is derived from an EMBL/GenBank/DDBJ whole genome shotgun (WGS) entry which is preliminary data.</text>
</comment>
<keyword evidence="8" id="KW-0812">Transmembrane</keyword>
<evidence type="ECO:0000256" key="6">
    <source>
        <dbReference type="PROSITE-ProRule" id="PRU00076"/>
    </source>
</evidence>
<keyword evidence="12" id="KW-1185">Reference proteome</keyword>
<dbReference type="GO" id="GO:0005524">
    <property type="term" value="F:ATP binding"/>
    <property type="evidence" value="ECO:0007669"/>
    <property type="project" value="UniProtKB-UniRule"/>
</dbReference>
<keyword evidence="8" id="KW-1133">Transmembrane helix</keyword>
<evidence type="ECO:0000256" key="9">
    <source>
        <dbReference type="SAM" id="SignalP"/>
    </source>
</evidence>
<dbReference type="GO" id="GO:0005509">
    <property type="term" value="F:calcium ion binding"/>
    <property type="evidence" value="ECO:0007669"/>
    <property type="project" value="InterPro"/>
</dbReference>
<feature type="binding site" evidence="7">
    <location>
        <position position="449"/>
    </location>
    <ligand>
        <name>ATP</name>
        <dbReference type="ChEBI" id="CHEBI:30616"/>
    </ligand>
</feature>
<evidence type="ECO:0000256" key="7">
    <source>
        <dbReference type="PROSITE-ProRule" id="PRU10141"/>
    </source>
</evidence>
<evidence type="ECO:0000313" key="12">
    <source>
        <dbReference type="Proteomes" id="UP000886885"/>
    </source>
</evidence>
<evidence type="ECO:0000259" key="10">
    <source>
        <dbReference type="PROSITE" id="PS50026"/>
    </source>
</evidence>
<feature type="domain" description="EGF-like" evidence="10">
    <location>
        <begin position="244"/>
        <end position="285"/>
    </location>
</feature>
<dbReference type="InterPro" id="IPR000742">
    <property type="entry name" value="EGF"/>
</dbReference>
<dbReference type="InterPro" id="IPR017441">
    <property type="entry name" value="Protein_kinase_ATP_BS"/>
</dbReference>
<evidence type="ECO:0000256" key="8">
    <source>
        <dbReference type="SAM" id="Phobius"/>
    </source>
</evidence>
<protein>
    <recommendedName>
        <fullName evidence="10">EGF-like domain-containing protein</fullName>
    </recommendedName>
</protein>
<keyword evidence="7" id="KW-0547">Nucleotide-binding</keyword>
<dbReference type="PROSITE" id="PS01187">
    <property type="entry name" value="EGF_CA"/>
    <property type="match status" value="1"/>
</dbReference>
<accession>A0A8X8D9U8</accession>
<dbReference type="EMBL" id="JAAWWB010000004">
    <property type="protein sequence ID" value="KAG6784104.1"/>
    <property type="molecule type" value="Genomic_DNA"/>
</dbReference>
<feature type="chain" id="PRO_5036465177" description="EGF-like domain-containing protein" evidence="9">
    <location>
        <begin position="27"/>
        <end position="708"/>
    </location>
</feature>
<comment type="subcellular location">
    <subcellularLocation>
        <location evidence="1">Membrane</location>
        <topology evidence="1">Single-pass membrane protein</topology>
    </subcellularLocation>
</comment>
<keyword evidence="2 6" id="KW-0245">EGF-like domain</keyword>
<dbReference type="InterPro" id="IPR018097">
    <property type="entry name" value="EGF_Ca-bd_CS"/>
</dbReference>
<dbReference type="PROSITE" id="PS00010">
    <property type="entry name" value="ASX_HYDROXYL"/>
    <property type="match status" value="1"/>
</dbReference>
<dbReference type="GO" id="GO:0030247">
    <property type="term" value="F:polysaccharide binding"/>
    <property type="evidence" value="ECO:0007669"/>
    <property type="project" value="InterPro"/>
</dbReference>
<dbReference type="PROSITE" id="PS00107">
    <property type="entry name" value="PROTEIN_KINASE_ATP"/>
    <property type="match status" value="1"/>
</dbReference>
<feature type="signal peptide" evidence="9">
    <location>
        <begin position="1"/>
        <end position="26"/>
    </location>
</feature>
<evidence type="ECO:0000256" key="5">
    <source>
        <dbReference type="ARBA" id="ARBA00023157"/>
    </source>
</evidence>
<dbReference type="FunFam" id="2.10.25.10:FF:000038">
    <property type="entry name" value="Fibrillin 2"/>
    <property type="match status" value="1"/>
</dbReference>
<comment type="caution">
    <text evidence="6">Lacks conserved residue(s) required for the propagation of feature annotation.</text>
</comment>
<evidence type="ECO:0000256" key="4">
    <source>
        <dbReference type="ARBA" id="ARBA00022737"/>
    </source>
</evidence>
<dbReference type="AlphaFoldDB" id="A0A8X8D9U8"/>
<dbReference type="InterPro" id="IPR001881">
    <property type="entry name" value="EGF-like_Ca-bd_dom"/>
</dbReference>
<dbReference type="PANTHER" id="PTHR33491">
    <property type="entry name" value="OSJNBA0016N04.9 PROTEIN"/>
    <property type="match status" value="1"/>
</dbReference>
<dbReference type="Pfam" id="PF07645">
    <property type="entry name" value="EGF_CA"/>
    <property type="match status" value="1"/>
</dbReference>
<name>A0A8X8D9U8_POPTO</name>
<keyword evidence="3 9" id="KW-0732">Signal</keyword>
<proteinExistence type="predicted"/>
<dbReference type="InterPro" id="IPR025287">
    <property type="entry name" value="WAK_GUB"/>
</dbReference>
<feature type="domain" description="EGF-like" evidence="10">
    <location>
        <begin position="294"/>
        <end position="329"/>
    </location>
</feature>
<dbReference type="SMART" id="SM00181">
    <property type="entry name" value="EGF"/>
    <property type="match status" value="2"/>
</dbReference>